<feature type="domain" description="Aerobactin siderophore biosynthesis IucA/IucC-like C-terminal" evidence="3">
    <location>
        <begin position="395"/>
        <end position="556"/>
    </location>
</feature>
<dbReference type="KEGG" id="swp:swp_0086"/>
<evidence type="ECO:0000259" key="2">
    <source>
        <dbReference type="Pfam" id="PF04183"/>
    </source>
</evidence>
<evidence type="ECO:0000256" key="1">
    <source>
        <dbReference type="ARBA" id="ARBA00007832"/>
    </source>
</evidence>
<dbReference type="STRING" id="225849.swp_0086"/>
<comment type="similarity">
    <text evidence="1">Belongs to the IucA/IucC family.</text>
</comment>
<dbReference type="GO" id="GO:0016881">
    <property type="term" value="F:acid-amino acid ligase activity"/>
    <property type="evidence" value="ECO:0007669"/>
    <property type="project" value="UniProtKB-ARBA"/>
</dbReference>
<dbReference type="InterPro" id="IPR037455">
    <property type="entry name" value="LucA/IucC-like"/>
</dbReference>
<dbReference type="eggNOG" id="COG4264">
    <property type="taxonomic scope" value="Bacteria"/>
</dbReference>
<gene>
    <name evidence="4" type="ordered locus">swp_0086</name>
</gene>
<dbReference type="EMBL" id="CP000472">
    <property type="protein sequence ID" value="ACJ26931.1"/>
    <property type="molecule type" value="Genomic_DNA"/>
</dbReference>
<evidence type="ECO:0000313" key="5">
    <source>
        <dbReference type="Proteomes" id="UP000000753"/>
    </source>
</evidence>
<name>B8CGT8_SHEPW</name>
<feature type="domain" description="Aerobactin siderophore biosynthesis IucA/IucC N-terminal" evidence="2">
    <location>
        <begin position="163"/>
        <end position="372"/>
    </location>
</feature>
<dbReference type="Gene3D" id="1.10.510.40">
    <property type="match status" value="1"/>
</dbReference>
<dbReference type="InterPro" id="IPR007310">
    <property type="entry name" value="Aerobactin_biosyn_IucA/IucC_N"/>
</dbReference>
<evidence type="ECO:0000313" key="4">
    <source>
        <dbReference type="EMBL" id="ACJ26931.1"/>
    </source>
</evidence>
<accession>B8CGT8</accession>
<dbReference type="PANTHER" id="PTHR34384">
    <property type="entry name" value="L-2,3-DIAMINOPROPANOATE--CITRATE LIGASE"/>
    <property type="match status" value="1"/>
</dbReference>
<organism evidence="4 5">
    <name type="scientific">Shewanella piezotolerans (strain WP3 / JCM 13877)</name>
    <dbReference type="NCBI Taxonomy" id="225849"/>
    <lineage>
        <taxon>Bacteria</taxon>
        <taxon>Pseudomonadati</taxon>
        <taxon>Pseudomonadota</taxon>
        <taxon>Gammaproteobacteria</taxon>
        <taxon>Alteromonadales</taxon>
        <taxon>Shewanellaceae</taxon>
        <taxon>Shewanella</taxon>
    </lineage>
</organism>
<dbReference type="Pfam" id="PF04183">
    <property type="entry name" value="IucA_IucC"/>
    <property type="match status" value="1"/>
</dbReference>
<dbReference type="GO" id="GO:0019290">
    <property type="term" value="P:siderophore biosynthetic process"/>
    <property type="evidence" value="ECO:0007669"/>
    <property type="project" value="InterPro"/>
</dbReference>
<dbReference type="AlphaFoldDB" id="B8CGT8"/>
<dbReference type="HOGENOM" id="CLU_023790_0_0_6"/>
<dbReference type="Pfam" id="PF06276">
    <property type="entry name" value="FhuF"/>
    <property type="match status" value="1"/>
</dbReference>
<dbReference type="PANTHER" id="PTHR34384:SF5">
    <property type="entry name" value="L-2,3-DIAMINOPROPANOATE--CITRATE LIGASE"/>
    <property type="match status" value="1"/>
</dbReference>
<dbReference type="InterPro" id="IPR022770">
    <property type="entry name" value="IucA/IucC-like_C"/>
</dbReference>
<evidence type="ECO:0000259" key="3">
    <source>
        <dbReference type="Pfam" id="PF06276"/>
    </source>
</evidence>
<protein>
    <submittedName>
        <fullName evidence="4">Siderophore synthetase component</fullName>
    </submittedName>
</protein>
<dbReference type="Proteomes" id="UP000000753">
    <property type="component" value="Chromosome"/>
</dbReference>
<reference evidence="4 5" key="1">
    <citation type="journal article" date="2008" name="PLoS ONE">
        <title>Environmental adaptation: genomic analysis of the piezotolerant and psychrotolerant deep-sea iron reducing bacterium Shewanella piezotolerans WP3.</title>
        <authorList>
            <person name="Wang F."/>
            <person name="Wang J."/>
            <person name="Jian H."/>
            <person name="Zhang B."/>
            <person name="Li S."/>
            <person name="Wang F."/>
            <person name="Zeng X."/>
            <person name="Gao L."/>
            <person name="Bartlett D.H."/>
            <person name="Yu J."/>
            <person name="Hu S."/>
            <person name="Xiao X."/>
        </authorList>
    </citation>
    <scope>NUCLEOTIDE SEQUENCE [LARGE SCALE GENOMIC DNA]</scope>
    <source>
        <strain evidence="5">WP3 / JCM 13877</strain>
    </source>
</reference>
<sequence length="618" mass="69237">MSTAKQYISQRIIDACLRENVCELISKGEVISSLPQELKQHWRGEKSESWLKVSHLSAQILYVPIAASHYMQAWRAVSDAWISHDISNKKAIYYQQGYKAWLTALSVQLPPGSKTLFLRYIKEADCAATHHVSCKQVYNAKRHELAAPFAELESWHQSLMFSDQVASYLDHPYYPTARAKVGFDTETLALYAPEFAAKFELNWCAVPTHLATLTSVVPTCWPSMTDVGLEKSLAATHKLFPIHPLTAKSLECLPEGVVIAPQTALTVQASLSVRTLALTECPSIHIKVPLLMATLGAKNIRSIKPSTLYDGHWFERMLSMLASRDEVLLSRIEHVDEQHGGHLGESKLFAYIVRGYSANMQSKQLVPVAALASPMPDGRLYLQHLVDQYYQGQWQRWFGEYLNLMLKVHLRLWLKYGVALESNQQNAILAYKDGERLSLVMKDNDSARLLVNRYEASLSAAELALHRVDKLIDQRIFVADDEALAQMFTTITLQLDIAAIIEAMAANGMAPVQELYYQLRSHLVGELDALQQDGVETDYARHYLLGQPYLPVKYLLSSGSLLSKADSGATDVNKFYGQSAPNFLLAAFCEPATETQLVKENAVKDMPDKEIADSEVMA</sequence>
<dbReference type="RefSeq" id="WP_020910315.1">
    <property type="nucleotide sequence ID" value="NC_011566.1"/>
</dbReference>
<proteinExistence type="inferred from homology"/>
<keyword evidence="5" id="KW-1185">Reference proteome</keyword>
<dbReference type="OrthoDB" id="495728at2"/>